<gene>
    <name evidence="1" type="ORF">GCM10009118_11410</name>
</gene>
<organism evidence="1 2">
    <name type="scientific">Wandonia haliotis</name>
    <dbReference type="NCBI Taxonomy" id="574963"/>
    <lineage>
        <taxon>Bacteria</taxon>
        <taxon>Pseudomonadati</taxon>
        <taxon>Bacteroidota</taxon>
        <taxon>Flavobacteriia</taxon>
        <taxon>Flavobacteriales</taxon>
        <taxon>Crocinitomicaceae</taxon>
        <taxon>Wandonia</taxon>
    </lineage>
</organism>
<name>A0ABN1MPH2_9FLAO</name>
<dbReference type="EMBL" id="BAAAFH010000003">
    <property type="protein sequence ID" value="GAA0874733.1"/>
    <property type="molecule type" value="Genomic_DNA"/>
</dbReference>
<keyword evidence="2" id="KW-1185">Reference proteome</keyword>
<protein>
    <submittedName>
        <fullName evidence="1">Uncharacterized protein</fullName>
    </submittedName>
</protein>
<sequence length="182" mass="20470">MADNTKSKKELKIDTLLADVRSGNSTKAKGAIQSLKVHGDSTVIEPLLRVYTDPKFEDLKGEIHAFLSDIHDETARPEFVRVAEEITELRNDVLNIVWNSKMDFSGYVDSIVALAVEGDFMTTVECLTIIENMQGPFEEMDLIECQMALAKYPEHPSKSEQKDQLISEIALLIQDIERNIEG</sequence>
<evidence type="ECO:0000313" key="2">
    <source>
        <dbReference type="Proteomes" id="UP001501126"/>
    </source>
</evidence>
<dbReference type="RefSeq" id="WP_343785640.1">
    <property type="nucleotide sequence ID" value="NZ_BAAAFH010000003.1"/>
</dbReference>
<evidence type="ECO:0000313" key="1">
    <source>
        <dbReference type="EMBL" id="GAA0874733.1"/>
    </source>
</evidence>
<accession>A0ABN1MPH2</accession>
<comment type="caution">
    <text evidence="1">The sequence shown here is derived from an EMBL/GenBank/DDBJ whole genome shotgun (WGS) entry which is preliminary data.</text>
</comment>
<dbReference type="Proteomes" id="UP001501126">
    <property type="component" value="Unassembled WGS sequence"/>
</dbReference>
<reference evidence="1 2" key="1">
    <citation type="journal article" date="2019" name="Int. J. Syst. Evol. Microbiol.">
        <title>The Global Catalogue of Microorganisms (GCM) 10K type strain sequencing project: providing services to taxonomists for standard genome sequencing and annotation.</title>
        <authorList>
            <consortium name="The Broad Institute Genomics Platform"/>
            <consortium name="The Broad Institute Genome Sequencing Center for Infectious Disease"/>
            <person name="Wu L."/>
            <person name="Ma J."/>
        </authorList>
    </citation>
    <scope>NUCLEOTIDE SEQUENCE [LARGE SCALE GENOMIC DNA]</scope>
    <source>
        <strain evidence="1 2">JCM 16083</strain>
    </source>
</reference>
<proteinExistence type="predicted"/>